<gene>
    <name evidence="2" type="ORF">NC653_029290</name>
</gene>
<keyword evidence="3" id="KW-1185">Reference proteome</keyword>
<evidence type="ECO:0000313" key="3">
    <source>
        <dbReference type="Proteomes" id="UP001164929"/>
    </source>
</evidence>
<accession>A0AAD6M2U2</accession>
<organism evidence="2 3">
    <name type="scientific">Populus alba x Populus x berolinensis</name>
    <dbReference type="NCBI Taxonomy" id="444605"/>
    <lineage>
        <taxon>Eukaryota</taxon>
        <taxon>Viridiplantae</taxon>
        <taxon>Streptophyta</taxon>
        <taxon>Embryophyta</taxon>
        <taxon>Tracheophyta</taxon>
        <taxon>Spermatophyta</taxon>
        <taxon>Magnoliopsida</taxon>
        <taxon>eudicotyledons</taxon>
        <taxon>Gunneridae</taxon>
        <taxon>Pentapetalae</taxon>
        <taxon>rosids</taxon>
        <taxon>fabids</taxon>
        <taxon>Malpighiales</taxon>
        <taxon>Salicaceae</taxon>
        <taxon>Saliceae</taxon>
        <taxon>Populus</taxon>
    </lineage>
</organism>
<sequence length="58" mass="6970">MVRSCHTCDSYSNTFENYCPEIIPIYMLVFMFGHFVTRGGVYFVYENIFIFNICFIYL</sequence>
<name>A0AAD6M2U2_9ROSI</name>
<dbReference type="Proteomes" id="UP001164929">
    <property type="component" value="Chromosome 12"/>
</dbReference>
<dbReference type="AlphaFoldDB" id="A0AAD6M2U2"/>
<comment type="caution">
    <text evidence="2">The sequence shown here is derived from an EMBL/GenBank/DDBJ whole genome shotgun (WGS) entry which is preliminary data.</text>
</comment>
<proteinExistence type="predicted"/>
<evidence type="ECO:0000256" key="1">
    <source>
        <dbReference type="SAM" id="Phobius"/>
    </source>
</evidence>
<keyword evidence="1" id="KW-1133">Transmembrane helix</keyword>
<evidence type="ECO:0000313" key="2">
    <source>
        <dbReference type="EMBL" id="KAJ6977339.1"/>
    </source>
</evidence>
<feature type="transmembrane region" description="Helical" evidence="1">
    <location>
        <begin position="23"/>
        <end position="45"/>
    </location>
</feature>
<protein>
    <submittedName>
        <fullName evidence="2">Uncharacterized protein</fullName>
    </submittedName>
</protein>
<reference evidence="2" key="1">
    <citation type="journal article" date="2023" name="Mol. Ecol. Resour.">
        <title>Chromosome-level genome assembly of a triploid poplar Populus alba 'Berolinensis'.</title>
        <authorList>
            <person name="Chen S."/>
            <person name="Yu Y."/>
            <person name="Wang X."/>
            <person name="Wang S."/>
            <person name="Zhang T."/>
            <person name="Zhou Y."/>
            <person name="He R."/>
            <person name="Meng N."/>
            <person name="Wang Y."/>
            <person name="Liu W."/>
            <person name="Liu Z."/>
            <person name="Liu J."/>
            <person name="Guo Q."/>
            <person name="Huang H."/>
            <person name="Sederoff R.R."/>
            <person name="Wang G."/>
            <person name="Qu G."/>
            <person name="Chen S."/>
        </authorList>
    </citation>
    <scope>NUCLEOTIDE SEQUENCE</scope>
    <source>
        <strain evidence="2">SC-2020</strain>
    </source>
</reference>
<keyword evidence="1" id="KW-0472">Membrane</keyword>
<dbReference type="EMBL" id="JAQIZT010000012">
    <property type="protein sequence ID" value="KAJ6977339.1"/>
    <property type="molecule type" value="Genomic_DNA"/>
</dbReference>
<keyword evidence="1" id="KW-0812">Transmembrane</keyword>